<accession>A0A5P9NI26</accession>
<dbReference type="RefSeq" id="WP_152661558.1">
    <property type="nucleotide sequence ID" value="NZ_CP036422.1"/>
</dbReference>
<sequence length="667" mass="76072">MTDYNHEFAATSGVQDFKLGNIGPAPEGYPTERSLDAFCTESFAENYEDRRSAFVEFALNNPGVDTVKGFFYELIRISEGRTAVHEGILFAALDYIDHRYDCADFIMAGLLRIRLQLWDSPALSDKFRTRAHSTILGFKYWPDEPGIDSMCYWTENHHIIFSTCEYLAGQLYPEDVFTNSGDLGSTKQARAAKRIEKWLELRFRTGFSEWLSHVYYDEDFPPLLNMLDFAADRELGERAGKVVDLMLYDMAVNSYKGLFSCSHGRSYTREKLNPYQESTTDTSKLMFGLGAFANEDNMSAVYFALSGYRMPEVLYRIANDTERDAWESRQRASISFDDAAKWGYGKMDTESAMGLLSYGGYCHPKTIDHMALMLDEFNWWQNQFFLEFAPFRTSIRVGRRIGLTRLVSWILRKDISRNAMTEVNIHTFRTPDYMLSSAQDYRPSYGGDQHHIWQATLDDEAVCFTTHPGGWGDKAPDGFWHGNGFMPRALQHRNVAAIIYNTPRAPTILLAETLEFTHAFFPQERFDTVVKRGNWVFGEKGDGFIALYSSNGCHWKAGGEFAGRELVAWGRQNIWLVEMGRRVDYTSFDRFIEAVSSAELRVEGLAITYQSPSVGEFNAGWEGPLRVEGTEINTSDYPRYECPAGNTDYGSEQVEIAYDGLTHSVTL</sequence>
<gene>
    <name evidence="1" type="ORF">EY643_07160</name>
</gene>
<evidence type="ECO:0000313" key="2">
    <source>
        <dbReference type="Proteomes" id="UP000326287"/>
    </source>
</evidence>
<protein>
    <submittedName>
        <fullName evidence="1">Uncharacterized protein</fullName>
    </submittedName>
</protein>
<dbReference type="AlphaFoldDB" id="A0A5P9NI26"/>
<dbReference type="OrthoDB" id="1029638at2"/>
<dbReference type="EMBL" id="CP036422">
    <property type="protein sequence ID" value="QFU75451.1"/>
    <property type="molecule type" value="Genomic_DNA"/>
</dbReference>
<evidence type="ECO:0000313" key="1">
    <source>
        <dbReference type="EMBL" id="QFU75451.1"/>
    </source>
</evidence>
<keyword evidence="2" id="KW-1185">Reference proteome</keyword>
<proteinExistence type="predicted"/>
<name>A0A5P9NI26_9GAMM</name>
<reference evidence="1 2" key="1">
    <citation type="submission" date="2019-02" db="EMBL/GenBank/DDBJ databases">
        <authorList>
            <person name="Li S.-H."/>
        </authorList>
    </citation>
    <scope>NUCLEOTIDE SEQUENCE [LARGE SCALE GENOMIC DNA]</scope>
    <source>
        <strain evidence="1 2">IMCC14385</strain>
    </source>
</reference>
<dbReference type="KEGG" id="halc:EY643_07160"/>
<organism evidence="1 2">
    <name type="scientific">Halioglobus maricola</name>
    <dbReference type="NCBI Taxonomy" id="2601894"/>
    <lineage>
        <taxon>Bacteria</taxon>
        <taxon>Pseudomonadati</taxon>
        <taxon>Pseudomonadota</taxon>
        <taxon>Gammaproteobacteria</taxon>
        <taxon>Cellvibrionales</taxon>
        <taxon>Halieaceae</taxon>
        <taxon>Halioglobus</taxon>
    </lineage>
</organism>
<dbReference type="Proteomes" id="UP000326287">
    <property type="component" value="Chromosome"/>
</dbReference>